<comment type="caution">
    <text evidence="1">The sequence shown here is derived from an EMBL/GenBank/DDBJ whole genome shotgun (WGS) entry which is preliminary data.</text>
</comment>
<gene>
    <name evidence="1" type="ORF">H8712_04655</name>
</gene>
<dbReference type="InterPro" id="IPR023378">
    <property type="entry name" value="YheA/YmcA-like_dom_sf"/>
</dbReference>
<sequence length="113" mass="13188">MSNIDYYVNRVIEEIKSESVYRQYTTSLEKLNANPEIKRQVDELRRLNYQAQIKNDDADSYDTIDDIDDKIDELSCIPEVNQFLEAEAALCRLLQDISVRVHEAIHLDVPDLN</sequence>
<dbReference type="Proteomes" id="UP000661649">
    <property type="component" value="Unassembled WGS sequence"/>
</dbReference>
<evidence type="ECO:0000313" key="1">
    <source>
        <dbReference type="EMBL" id="MBC8627915.1"/>
    </source>
</evidence>
<name>A0ABR7PAT2_9FIRM</name>
<dbReference type="Gene3D" id="1.20.1500.10">
    <property type="entry name" value="YheA/YmcA-like"/>
    <property type="match status" value="1"/>
</dbReference>
<dbReference type="EMBL" id="JACRTP010000001">
    <property type="protein sequence ID" value="MBC8627915.1"/>
    <property type="molecule type" value="Genomic_DNA"/>
</dbReference>
<protein>
    <submittedName>
        <fullName evidence="1">YlbF family regulator</fullName>
    </submittedName>
</protein>
<accession>A0ABR7PAT2</accession>
<organism evidence="1 2">
    <name type="scientific">Blautia stercoris</name>
    <dbReference type="NCBI Taxonomy" id="871664"/>
    <lineage>
        <taxon>Bacteria</taxon>
        <taxon>Bacillati</taxon>
        <taxon>Bacillota</taxon>
        <taxon>Clostridia</taxon>
        <taxon>Lachnospirales</taxon>
        <taxon>Lachnospiraceae</taxon>
        <taxon>Blautia</taxon>
    </lineage>
</organism>
<dbReference type="RefSeq" id="WP_117454962.1">
    <property type="nucleotide sequence ID" value="NZ_JACRTP010000001.1"/>
</dbReference>
<dbReference type="InterPro" id="IPR010368">
    <property type="entry name" value="Com_YlbF"/>
</dbReference>
<dbReference type="Pfam" id="PF06133">
    <property type="entry name" value="Com_YlbF"/>
    <property type="match status" value="1"/>
</dbReference>
<keyword evidence="2" id="KW-1185">Reference proteome</keyword>
<dbReference type="SUPFAM" id="SSF158622">
    <property type="entry name" value="YheA/YmcA-like"/>
    <property type="match status" value="1"/>
</dbReference>
<reference evidence="1 2" key="1">
    <citation type="submission" date="2020-08" db="EMBL/GenBank/DDBJ databases">
        <title>Genome public.</title>
        <authorList>
            <person name="Liu C."/>
            <person name="Sun Q."/>
        </authorList>
    </citation>
    <scope>NUCLEOTIDE SEQUENCE [LARGE SCALE GENOMIC DNA]</scope>
    <source>
        <strain evidence="1 2">3_YM_SP_D4_24.mj</strain>
    </source>
</reference>
<evidence type="ECO:0000313" key="2">
    <source>
        <dbReference type="Proteomes" id="UP000661649"/>
    </source>
</evidence>
<proteinExistence type="predicted"/>